<dbReference type="EMBL" id="CU928171">
    <property type="protein sequence ID" value="CAR24855.1"/>
    <property type="molecule type" value="Genomic_DNA"/>
</dbReference>
<dbReference type="Proteomes" id="UP000002036">
    <property type="component" value="Chromosome G"/>
</dbReference>
<dbReference type="GeneID" id="8293560"/>
<feature type="compositionally biased region" description="Pro residues" evidence="1">
    <location>
        <begin position="72"/>
        <end position="81"/>
    </location>
</feature>
<feature type="compositionally biased region" description="Basic residues" evidence="1">
    <location>
        <begin position="27"/>
        <end position="43"/>
    </location>
</feature>
<feature type="region of interest" description="Disordered" evidence="1">
    <location>
        <begin position="1"/>
        <end position="84"/>
    </location>
</feature>
<evidence type="ECO:0000313" key="3">
    <source>
        <dbReference type="Proteomes" id="UP000002036"/>
    </source>
</evidence>
<sequence length="246" mass="26914">MLRSGRKLARAPAAGKTPKRASAAKTTRGRGRRALRRAARRARSGSASATDRRPVTEEAAVEARGYGRGPDAPSPGGPPPDFLDEYVHWDLADATAISGLVHTQPVHAAPALAPALALLDRLDELASRSVSPAFSAFSDRLQDSLPELQLPPPPLEATAHVPKNPPFQLQELIEVASHIAEPSQHFKPRPARAPRAAARSPRDSFVSYISHKLSRYCGYLAADSHYHDKLRLQEITYRFSKTDFRR</sequence>
<reference evidence="2 3" key="1">
    <citation type="journal article" date="2009" name="Genome Res.">
        <title>Comparative genomics of protoploid Saccharomycetaceae.</title>
        <authorList>
            <consortium name="The Genolevures Consortium"/>
            <person name="Souciet J.-L."/>
            <person name="Dujon B."/>
            <person name="Gaillardin C."/>
            <person name="Johnston M."/>
            <person name="Baret P.V."/>
            <person name="Cliften P."/>
            <person name="Sherman D.J."/>
            <person name="Weissenbach J."/>
            <person name="Westhof E."/>
            <person name="Wincker P."/>
            <person name="Jubin C."/>
            <person name="Poulain J."/>
            <person name="Barbe V."/>
            <person name="Segurens B."/>
            <person name="Artiguenave F."/>
            <person name="Anthouard V."/>
            <person name="Vacherie B."/>
            <person name="Val M.-E."/>
            <person name="Fulton R.S."/>
            <person name="Minx P."/>
            <person name="Wilson R."/>
            <person name="Durrens P."/>
            <person name="Jean G."/>
            <person name="Marck C."/>
            <person name="Martin T."/>
            <person name="Nikolski M."/>
            <person name="Rolland T."/>
            <person name="Seret M.-L."/>
            <person name="Casaregola S."/>
            <person name="Despons L."/>
            <person name="Fairhead C."/>
            <person name="Fischer G."/>
            <person name="Lafontaine I."/>
            <person name="Leh V."/>
            <person name="Lemaire M."/>
            <person name="de Montigny J."/>
            <person name="Neuveglise C."/>
            <person name="Thierry A."/>
            <person name="Blanc-Lenfle I."/>
            <person name="Bleykasten C."/>
            <person name="Diffels J."/>
            <person name="Fritsch E."/>
            <person name="Frangeul L."/>
            <person name="Goeffon A."/>
            <person name="Jauniaux N."/>
            <person name="Kachouri-Lafond R."/>
            <person name="Payen C."/>
            <person name="Potier S."/>
            <person name="Pribylova L."/>
            <person name="Ozanne C."/>
            <person name="Richard G.-F."/>
            <person name="Sacerdot C."/>
            <person name="Straub M.-L."/>
            <person name="Talla E."/>
        </authorList>
    </citation>
    <scope>NUCLEOTIDE SEQUENCE [LARGE SCALE GENOMIC DNA]</scope>
    <source>
        <strain evidence="3">ATCC 56472 / CBS 6340 / NRRL Y-8284</strain>
    </source>
</reference>
<accession>C5DM44</accession>
<protein>
    <submittedName>
        <fullName evidence="2">KLTH0G05874p</fullName>
    </submittedName>
</protein>
<gene>
    <name evidence="2" type="ordered locus">KLTH0G05874g</name>
</gene>
<dbReference type="InParanoid" id="C5DM44"/>
<organism evidence="2 3">
    <name type="scientific">Lachancea thermotolerans (strain ATCC 56472 / CBS 6340 / NRRL Y-8284)</name>
    <name type="common">Yeast</name>
    <name type="synonym">Kluyveromyces thermotolerans</name>
    <dbReference type="NCBI Taxonomy" id="559295"/>
    <lineage>
        <taxon>Eukaryota</taxon>
        <taxon>Fungi</taxon>
        <taxon>Dikarya</taxon>
        <taxon>Ascomycota</taxon>
        <taxon>Saccharomycotina</taxon>
        <taxon>Saccharomycetes</taxon>
        <taxon>Saccharomycetales</taxon>
        <taxon>Saccharomycetaceae</taxon>
        <taxon>Lachancea</taxon>
    </lineage>
</organism>
<dbReference type="HOGENOM" id="CLU_1129219_0_0_1"/>
<dbReference type="RefSeq" id="XP_002555292.1">
    <property type="nucleotide sequence ID" value="XM_002555246.1"/>
</dbReference>
<proteinExistence type="predicted"/>
<dbReference type="AlphaFoldDB" id="C5DM44"/>
<dbReference type="STRING" id="559295.C5DM44"/>
<dbReference type="OrthoDB" id="4036215at2759"/>
<evidence type="ECO:0000313" key="2">
    <source>
        <dbReference type="EMBL" id="CAR24855.1"/>
    </source>
</evidence>
<name>C5DM44_LACTC</name>
<dbReference type="KEGG" id="lth:KLTH0G05874g"/>
<evidence type="ECO:0000256" key="1">
    <source>
        <dbReference type="SAM" id="MobiDB-lite"/>
    </source>
</evidence>
<keyword evidence="3" id="KW-1185">Reference proteome</keyword>